<dbReference type="SUPFAM" id="SSF56112">
    <property type="entry name" value="Protein kinase-like (PK-like)"/>
    <property type="match status" value="1"/>
</dbReference>
<evidence type="ECO:0000313" key="3">
    <source>
        <dbReference type="Proteomes" id="UP000696485"/>
    </source>
</evidence>
<organism evidence="2 3">
    <name type="scientific">Podila minutissima</name>
    <dbReference type="NCBI Taxonomy" id="64525"/>
    <lineage>
        <taxon>Eukaryota</taxon>
        <taxon>Fungi</taxon>
        <taxon>Fungi incertae sedis</taxon>
        <taxon>Mucoromycota</taxon>
        <taxon>Mortierellomycotina</taxon>
        <taxon>Mortierellomycetes</taxon>
        <taxon>Mortierellales</taxon>
        <taxon>Mortierellaceae</taxon>
        <taxon>Podila</taxon>
    </lineage>
</organism>
<dbReference type="EMBL" id="JAAAUY010000655">
    <property type="protein sequence ID" value="KAF9327531.1"/>
    <property type="molecule type" value="Genomic_DNA"/>
</dbReference>
<feature type="compositionally biased region" description="Polar residues" evidence="1">
    <location>
        <begin position="1"/>
        <end position="16"/>
    </location>
</feature>
<reference evidence="2" key="1">
    <citation type="journal article" date="2020" name="Fungal Divers.">
        <title>Resolving the Mortierellaceae phylogeny through synthesis of multi-gene phylogenetics and phylogenomics.</title>
        <authorList>
            <person name="Vandepol N."/>
            <person name="Liber J."/>
            <person name="Desiro A."/>
            <person name="Na H."/>
            <person name="Kennedy M."/>
            <person name="Barry K."/>
            <person name="Grigoriev I.V."/>
            <person name="Miller A.N."/>
            <person name="O'Donnell K."/>
            <person name="Stajich J.E."/>
            <person name="Bonito G."/>
        </authorList>
    </citation>
    <scope>NUCLEOTIDE SEQUENCE</scope>
    <source>
        <strain evidence="2">NVP1</strain>
    </source>
</reference>
<accession>A0A9P5SHR1</accession>
<evidence type="ECO:0000313" key="2">
    <source>
        <dbReference type="EMBL" id="KAF9327531.1"/>
    </source>
</evidence>
<dbReference type="Gene3D" id="1.10.510.10">
    <property type="entry name" value="Transferase(Phosphotransferase) domain 1"/>
    <property type="match status" value="1"/>
</dbReference>
<proteinExistence type="predicted"/>
<evidence type="ECO:0008006" key="4">
    <source>
        <dbReference type="Google" id="ProtNLM"/>
    </source>
</evidence>
<feature type="region of interest" description="Disordered" evidence="1">
    <location>
        <begin position="1"/>
        <end position="27"/>
    </location>
</feature>
<keyword evidence="3" id="KW-1185">Reference proteome</keyword>
<sequence length="297" mass="33533">MLSSGSPMQRGAQTFENGEPGSKTDPNLNELVETLAKCRTHLLKFTGYGWLMRFVRSEDIPGIIEHHSKALERWLASVPQTIPDAVLDEEDMQTVRFEEEVSRRQSRPERVPIVNPDHLEVGDEVGKFPFGTIHKGTYNGGPAYVRKIDEHIRGVPLDLVRGSKVEIARKVADTIMAMHDVAVGNGVILRDIRVANILINKGQNGEDELEPKITGFEMCKRDTYETGDYREFDKQTSDEPEDGDLIEMEGMKICDEYTKLMKRCLNGHHHNARPKIDEVVQELLSIEIALMGAEKKP</sequence>
<protein>
    <recommendedName>
        <fullName evidence="4">Protein kinase domain-containing protein</fullName>
    </recommendedName>
</protein>
<gene>
    <name evidence="2" type="ORF">BG006_009179</name>
</gene>
<dbReference type="AlphaFoldDB" id="A0A9P5SHR1"/>
<dbReference type="Proteomes" id="UP000696485">
    <property type="component" value="Unassembled WGS sequence"/>
</dbReference>
<evidence type="ECO:0000256" key="1">
    <source>
        <dbReference type="SAM" id="MobiDB-lite"/>
    </source>
</evidence>
<name>A0A9P5SHR1_9FUNG</name>
<dbReference type="InterPro" id="IPR011009">
    <property type="entry name" value="Kinase-like_dom_sf"/>
</dbReference>
<comment type="caution">
    <text evidence="2">The sequence shown here is derived from an EMBL/GenBank/DDBJ whole genome shotgun (WGS) entry which is preliminary data.</text>
</comment>